<feature type="compositionally biased region" description="Basic and acidic residues" evidence="1">
    <location>
        <begin position="1"/>
        <end position="10"/>
    </location>
</feature>
<keyword evidence="3" id="KW-1185">Reference proteome</keyword>
<protein>
    <submittedName>
        <fullName evidence="2">Uncharacterized protein</fullName>
    </submittedName>
</protein>
<feature type="compositionally biased region" description="Basic and acidic residues" evidence="1">
    <location>
        <begin position="448"/>
        <end position="465"/>
    </location>
</feature>
<feature type="region of interest" description="Disordered" evidence="1">
    <location>
        <begin position="437"/>
        <end position="465"/>
    </location>
</feature>
<dbReference type="EMBL" id="AZHF01000005">
    <property type="protein sequence ID" value="OAA75846.1"/>
    <property type="molecule type" value="Genomic_DNA"/>
</dbReference>
<evidence type="ECO:0000313" key="2">
    <source>
        <dbReference type="EMBL" id="OAA75846.1"/>
    </source>
</evidence>
<dbReference type="OrthoDB" id="2684236at2759"/>
<name>A0A168G085_CORDF</name>
<dbReference type="Proteomes" id="UP000076881">
    <property type="component" value="Unassembled WGS sequence"/>
</dbReference>
<feature type="region of interest" description="Disordered" evidence="1">
    <location>
        <begin position="1"/>
        <end position="36"/>
    </location>
</feature>
<sequence length="501" mass="56097">MSMFRRDRSRSSGAQADIDPHDWSLPSSYTTPQSKGTCQTIIPDPHVFSNAGIPRLSDAYVPRSTLQYPDVSHAAAHLALLECFRSLRLNATAFDVPVELPPQYVEKPSLARNVRRDPVTQRERWDLLLRLAVTRFGVWWSQIHLVLTHAAAYANHGGSTKQVQLTESYLPPLDVLLVWYAFMLDSSSYAAACRARENDVPGLANLCFPWKAVCAVIDMDTMVFKLPRGAQTLFHTLSGQTADILTYLSDPPAYTEEPSPLLPVDMVAEVKKHEPFLDEAQNLLWIRSPALRGSLERASAEFENAKAQLACDTNADHAVELSFGVRLFWRTFRLFPLVYEALAGHGNAPDYHGNKLADTLNKTPSEAPSDCICWTCERIRDDLPRFSRPWAATPQKISSQKQSSEGMMQQISSLSARQLRQIQDDLGFYRAVEKARSSGLPLPSRPPTDAEKHKERLAKERQKEVGYRPGINEYAEVQADGSTKIKRSKHANAWAGLGWGL</sequence>
<evidence type="ECO:0000256" key="1">
    <source>
        <dbReference type="SAM" id="MobiDB-lite"/>
    </source>
</evidence>
<dbReference type="STRING" id="1081108.A0A168G085"/>
<comment type="caution">
    <text evidence="2">The sequence shown here is derived from an EMBL/GenBank/DDBJ whole genome shotgun (WGS) entry which is preliminary data.</text>
</comment>
<dbReference type="AlphaFoldDB" id="A0A168G085"/>
<gene>
    <name evidence="2" type="ORF">LEL_07834</name>
</gene>
<reference evidence="2 3" key="1">
    <citation type="journal article" date="2016" name="Genome Biol. Evol.">
        <title>Divergent and convergent evolution of fungal pathogenicity.</title>
        <authorList>
            <person name="Shang Y."/>
            <person name="Xiao G."/>
            <person name="Zheng P."/>
            <person name="Cen K."/>
            <person name="Zhan S."/>
            <person name="Wang C."/>
        </authorList>
    </citation>
    <scope>NUCLEOTIDE SEQUENCE [LARGE SCALE GENOMIC DNA]</scope>
    <source>
        <strain evidence="2 3">RCEF 1005</strain>
    </source>
</reference>
<evidence type="ECO:0000313" key="3">
    <source>
        <dbReference type="Proteomes" id="UP000076881"/>
    </source>
</evidence>
<accession>A0A168G085</accession>
<feature type="compositionally biased region" description="Polar residues" evidence="1">
    <location>
        <begin position="25"/>
        <end position="36"/>
    </location>
</feature>
<proteinExistence type="predicted"/>
<organism evidence="2 3">
    <name type="scientific">Akanthomyces lecanii RCEF 1005</name>
    <dbReference type="NCBI Taxonomy" id="1081108"/>
    <lineage>
        <taxon>Eukaryota</taxon>
        <taxon>Fungi</taxon>
        <taxon>Dikarya</taxon>
        <taxon>Ascomycota</taxon>
        <taxon>Pezizomycotina</taxon>
        <taxon>Sordariomycetes</taxon>
        <taxon>Hypocreomycetidae</taxon>
        <taxon>Hypocreales</taxon>
        <taxon>Cordycipitaceae</taxon>
        <taxon>Akanthomyces</taxon>
        <taxon>Cordyceps confragosa</taxon>
    </lineage>
</organism>